<evidence type="ECO:0000313" key="17">
    <source>
        <dbReference type="Proteomes" id="UP001295444"/>
    </source>
</evidence>
<dbReference type="GO" id="GO:0046983">
    <property type="term" value="F:protein dimerization activity"/>
    <property type="evidence" value="ECO:0007669"/>
    <property type="project" value="InterPro"/>
</dbReference>
<dbReference type="Gene3D" id="4.10.280.10">
    <property type="entry name" value="Helix-loop-helix DNA-binding domain"/>
    <property type="match status" value="5"/>
</dbReference>
<dbReference type="InterPro" id="IPR050370">
    <property type="entry name" value="HES_HEY"/>
</dbReference>
<evidence type="ECO:0000256" key="8">
    <source>
        <dbReference type="ARBA" id="ARBA00023163"/>
    </source>
</evidence>
<keyword evidence="6" id="KW-0805">Transcription regulation</keyword>
<feature type="compositionally biased region" description="Basic and acidic residues" evidence="14">
    <location>
        <begin position="548"/>
        <end position="558"/>
    </location>
</feature>
<evidence type="ECO:0000313" key="16">
    <source>
        <dbReference type="EMBL" id="CAH2319689.1"/>
    </source>
</evidence>
<feature type="domain" description="BHLH" evidence="15">
    <location>
        <begin position="324"/>
        <end position="380"/>
    </location>
</feature>
<keyword evidence="9" id="KW-0539">Nucleus</keyword>
<feature type="domain" description="BHLH" evidence="15">
    <location>
        <begin position="475"/>
        <end position="531"/>
    </location>
</feature>
<dbReference type="PANTHER" id="PTHR10985">
    <property type="entry name" value="BASIC HELIX-LOOP-HELIX TRANSCRIPTION FACTOR, HES-RELATED"/>
    <property type="match status" value="1"/>
</dbReference>
<comment type="function">
    <text evidence="11">Transcriptional repressor of genes that require a bHLH protein for their transcription. Plays an important role as neurogenesis negative regulator.</text>
</comment>
<dbReference type="InterPro" id="IPR011598">
    <property type="entry name" value="bHLH_dom"/>
</dbReference>
<protein>
    <recommendedName>
        <fullName evidence="12">Transcription factor HES-5</fullName>
    </recommendedName>
    <alternativeName>
        <fullName evidence="13">Hairy and enhancer of split 5</fullName>
    </alternativeName>
</protein>
<keyword evidence="7" id="KW-0238">DNA-binding</keyword>
<evidence type="ECO:0000256" key="10">
    <source>
        <dbReference type="ARBA" id="ARBA00023791"/>
    </source>
</evidence>
<dbReference type="CDD" id="cd11461">
    <property type="entry name" value="bHLH-O_HES5"/>
    <property type="match status" value="4"/>
</dbReference>
<name>A0AAD1T5I6_PELCU</name>
<feature type="region of interest" description="Disordered" evidence="14">
    <location>
        <begin position="599"/>
        <end position="636"/>
    </location>
</feature>
<evidence type="ECO:0000256" key="7">
    <source>
        <dbReference type="ARBA" id="ARBA00023125"/>
    </source>
</evidence>
<gene>
    <name evidence="16" type="ORF">PECUL_23A053255</name>
</gene>
<dbReference type="SMART" id="SM00353">
    <property type="entry name" value="HLH"/>
    <property type="match status" value="4"/>
</dbReference>
<sequence length="636" mass="72462">MAKGVFLNREGIDCEAAKSRSIKLSAAPDSINTIVCTLFSSQIKVLILWEFPDMHICMLDSFKTLRKPVIEKMRRDRINSSIEQLRVLLEKEFHKQHLPSKPEKADILEMTVTFLQQHLAGKTAPSSSQSYTEAQTDRGPGTVLLAEDYLYFKHMYFLSIYLVILKHYHITGASLRVNGNYVAVTMSGLPSMKNLRKPVIEKMRRDRINSSIEQLRMLLEKEFDKQHLPSKPEKADILEMTVTFLQQHLAGKTAPSSSQSYTEGYSKCLQVSEGFLSQHRQTEAQPNIQCIIILILPLTTYDCDKGECGRVRAGDRELHSAQGMRKLRKPVIEKMRRDRINSSIEQLRVLLEKEFDKQHLPSKPEKADILEMTVTFLQQHLAGKTQTDRGPGTVLLADNYLHIKLQIYYICLTLKCNLVLTPGSGLSNEWIVKLNETLAWSPFLSMVADARRQKITSSQSWILKYAMVQGLAQGMRKLRKPVIEKMRRDRINSSIEQLRMLLEKEFDKQHLPSKPEKADILEMTVTLLQQHLAGKTAPSSSQSYPEAQTDRDPAKYSELSHDSKNYWTLTNTAAGPTCDIYEPLPEKCHSKFGTSHQGLPSMVPADGNGHSAQGMRKLRKPVIEKMRRDRINSSIE</sequence>
<accession>A0AAD1T5I6</accession>
<organism evidence="16 17">
    <name type="scientific">Pelobates cultripes</name>
    <name type="common">Western spadefoot toad</name>
    <dbReference type="NCBI Taxonomy" id="61616"/>
    <lineage>
        <taxon>Eukaryota</taxon>
        <taxon>Metazoa</taxon>
        <taxon>Chordata</taxon>
        <taxon>Craniata</taxon>
        <taxon>Vertebrata</taxon>
        <taxon>Euteleostomi</taxon>
        <taxon>Amphibia</taxon>
        <taxon>Batrachia</taxon>
        <taxon>Anura</taxon>
        <taxon>Pelobatoidea</taxon>
        <taxon>Pelobatidae</taxon>
        <taxon>Pelobates</taxon>
    </lineage>
</organism>
<keyword evidence="17" id="KW-1185">Reference proteome</keyword>
<comment type="subcellular location">
    <subcellularLocation>
        <location evidence="1">Nucleus</location>
    </subcellularLocation>
</comment>
<dbReference type="GO" id="GO:0030154">
    <property type="term" value="P:cell differentiation"/>
    <property type="evidence" value="ECO:0007669"/>
    <property type="project" value="UniProtKB-KW"/>
</dbReference>
<proteinExistence type="predicted"/>
<evidence type="ECO:0000256" key="12">
    <source>
        <dbReference type="ARBA" id="ARBA00072975"/>
    </source>
</evidence>
<keyword evidence="8" id="KW-0804">Transcription</keyword>
<evidence type="ECO:0000256" key="6">
    <source>
        <dbReference type="ARBA" id="ARBA00023015"/>
    </source>
</evidence>
<dbReference type="SUPFAM" id="SSF47459">
    <property type="entry name" value="HLH, helix-loop-helix DNA-binding domain"/>
    <property type="match status" value="4"/>
</dbReference>
<dbReference type="GO" id="GO:0003677">
    <property type="term" value="F:DNA binding"/>
    <property type="evidence" value="ECO:0007669"/>
    <property type="project" value="UniProtKB-KW"/>
</dbReference>
<dbReference type="Pfam" id="PF00010">
    <property type="entry name" value="HLH"/>
    <property type="match status" value="4"/>
</dbReference>
<comment type="subunit">
    <text evidence="10">Transcription repression requires formation of a complex with a corepressor protein of the Groucho/TLE family.</text>
</comment>
<keyword evidence="4" id="KW-0221">Differentiation</keyword>
<feature type="region of interest" description="Disordered" evidence="14">
    <location>
        <begin position="532"/>
        <end position="558"/>
    </location>
</feature>
<dbReference type="GO" id="GO:0097150">
    <property type="term" value="P:neuronal stem cell population maintenance"/>
    <property type="evidence" value="ECO:0007669"/>
    <property type="project" value="UniProtKB-ARBA"/>
</dbReference>
<feature type="domain" description="BHLH" evidence="15">
    <location>
        <begin position="192"/>
        <end position="248"/>
    </location>
</feature>
<dbReference type="GO" id="GO:0045596">
    <property type="term" value="P:negative regulation of cell differentiation"/>
    <property type="evidence" value="ECO:0007669"/>
    <property type="project" value="UniProtKB-ARBA"/>
</dbReference>
<evidence type="ECO:0000256" key="2">
    <source>
        <dbReference type="ARBA" id="ARBA00022473"/>
    </source>
</evidence>
<dbReference type="EMBL" id="OW240921">
    <property type="protein sequence ID" value="CAH2319689.1"/>
    <property type="molecule type" value="Genomic_DNA"/>
</dbReference>
<dbReference type="AlphaFoldDB" id="A0AAD1T5I6"/>
<evidence type="ECO:0000256" key="11">
    <source>
        <dbReference type="ARBA" id="ARBA00060201"/>
    </source>
</evidence>
<evidence type="ECO:0000256" key="3">
    <source>
        <dbReference type="ARBA" id="ARBA00022491"/>
    </source>
</evidence>
<dbReference type="InterPro" id="IPR036638">
    <property type="entry name" value="HLH_DNA-bd_sf"/>
</dbReference>
<feature type="compositionally biased region" description="Basic and acidic residues" evidence="14">
    <location>
        <begin position="621"/>
        <end position="636"/>
    </location>
</feature>
<dbReference type="GO" id="GO:0000122">
    <property type="term" value="P:negative regulation of transcription by RNA polymerase II"/>
    <property type="evidence" value="ECO:0007669"/>
    <property type="project" value="UniProtKB-ARBA"/>
</dbReference>
<evidence type="ECO:0000256" key="1">
    <source>
        <dbReference type="ARBA" id="ARBA00004123"/>
    </source>
</evidence>
<dbReference type="GO" id="GO:0048513">
    <property type="term" value="P:animal organ development"/>
    <property type="evidence" value="ECO:0007669"/>
    <property type="project" value="UniProtKB-ARBA"/>
</dbReference>
<evidence type="ECO:0000256" key="9">
    <source>
        <dbReference type="ARBA" id="ARBA00023242"/>
    </source>
</evidence>
<dbReference type="PROSITE" id="PS50888">
    <property type="entry name" value="BHLH"/>
    <property type="match status" value="4"/>
</dbReference>
<dbReference type="FunFam" id="4.10.280.10:FF:000033">
    <property type="entry name" value="Transcription factor HES-5"/>
    <property type="match status" value="4"/>
</dbReference>
<evidence type="ECO:0000256" key="14">
    <source>
        <dbReference type="SAM" id="MobiDB-lite"/>
    </source>
</evidence>
<evidence type="ECO:0000256" key="5">
    <source>
        <dbReference type="ARBA" id="ARBA00022902"/>
    </source>
</evidence>
<evidence type="ECO:0000256" key="13">
    <source>
        <dbReference type="ARBA" id="ARBA00081413"/>
    </source>
</evidence>
<keyword evidence="3" id="KW-0678">Repressor</keyword>
<reference evidence="16" key="1">
    <citation type="submission" date="2022-03" db="EMBL/GenBank/DDBJ databases">
        <authorList>
            <person name="Alioto T."/>
            <person name="Alioto T."/>
            <person name="Gomez Garrido J."/>
        </authorList>
    </citation>
    <scope>NUCLEOTIDE SEQUENCE</scope>
</reference>
<keyword evidence="2" id="KW-0217">Developmental protein</keyword>
<dbReference type="Proteomes" id="UP001295444">
    <property type="component" value="Chromosome 10"/>
</dbReference>
<feature type="domain" description="BHLH" evidence="15">
    <location>
        <begin position="62"/>
        <end position="118"/>
    </location>
</feature>
<evidence type="ECO:0000259" key="15">
    <source>
        <dbReference type="PROSITE" id="PS50888"/>
    </source>
</evidence>
<dbReference type="GO" id="GO:0007399">
    <property type="term" value="P:nervous system development"/>
    <property type="evidence" value="ECO:0007669"/>
    <property type="project" value="UniProtKB-KW"/>
</dbReference>
<evidence type="ECO:0000256" key="4">
    <source>
        <dbReference type="ARBA" id="ARBA00022782"/>
    </source>
</evidence>
<dbReference type="GO" id="GO:0005634">
    <property type="term" value="C:nucleus"/>
    <property type="evidence" value="ECO:0007669"/>
    <property type="project" value="UniProtKB-SubCell"/>
</dbReference>
<feature type="compositionally biased region" description="Polar residues" evidence="14">
    <location>
        <begin position="537"/>
        <end position="546"/>
    </location>
</feature>
<keyword evidence="5" id="KW-0524">Neurogenesis</keyword>